<dbReference type="SMART" id="SM00271">
    <property type="entry name" value="DnaJ"/>
    <property type="match status" value="1"/>
</dbReference>
<name>A0A0M0LRR0_9EUKA</name>
<proteinExistence type="predicted"/>
<dbReference type="CDD" id="cd06257">
    <property type="entry name" value="DnaJ"/>
    <property type="match status" value="1"/>
</dbReference>
<dbReference type="PROSITE" id="PS51269">
    <property type="entry name" value="COMM"/>
    <property type="match status" value="1"/>
</dbReference>
<dbReference type="InterPro" id="IPR036869">
    <property type="entry name" value="J_dom_sf"/>
</dbReference>
<protein>
    <submittedName>
        <fullName evidence="3">Comm domain-containing protein 9</fullName>
    </submittedName>
</protein>
<dbReference type="InterPro" id="IPR017920">
    <property type="entry name" value="COMM"/>
</dbReference>
<evidence type="ECO:0000259" key="2">
    <source>
        <dbReference type="PROSITE" id="PS51269"/>
    </source>
</evidence>
<dbReference type="Gene3D" id="1.10.287.110">
    <property type="entry name" value="DnaJ domain"/>
    <property type="match status" value="1"/>
</dbReference>
<evidence type="ECO:0000313" key="3">
    <source>
        <dbReference type="EMBL" id="KOO53671.1"/>
    </source>
</evidence>
<dbReference type="Pfam" id="PF07258">
    <property type="entry name" value="COMM_domain"/>
    <property type="match status" value="1"/>
</dbReference>
<keyword evidence="4" id="KW-1185">Reference proteome</keyword>
<dbReference type="PROSITE" id="PS50076">
    <property type="entry name" value="DNAJ_2"/>
    <property type="match status" value="1"/>
</dbReference>
<feature type="domain" description="COMM" evidence="2">
    <location>
        <begin position="129"/>
        <end position="197"/>
    </location>
</feature>
<accession>A0A0M0LRR0</accession>
<gene>
    <name evidence="3" type="ORF">Ctob_012889</name>
</gene>
<dbReference type="PANTHER" id="PTHR15663:SF4">
    <property type="entry name" value="COMM DOMAIN-CONTAINING PROTEIN 9"/>
    <property type="match status" value="1"/>
</dbReference>
<evidence type="ECO:0000313" key="4">
    <source>
        <dbReference type="Proteomes" id="UP000037460"/>
    </source>
</evidence>
<dbReference type="PRINTS" id="PR00625">
    <property type="entry name" value="JDOMAIN"/>
</dbReference>
<dbReference type="AlphaFoldDB" id="A0A0M0LRR0"/>
<evidence type="ECO:0000259" key="1">
    <source>
        <dbReference type="PROSITE" id="PS50076"/>
    </source>
</evidence>
<dbReference type="InterPro" id="IPR037360">
    <property type="entry name" value="COMMD9"/>
</dbReference>
<dbReference type="OrthoDB" id="64318at2759"/>
<dbReference type="Pfam" id="PF00226">
    <property type="entry name" value="DnaJ"/>
    <property type="match status" value="1"/>
</dbReference>
<comment type="caution">
    <text evidence="3">The sequence shown here is derived from an EMBL/GenBank/DDBJ whole genome shotgun (WGS) entry which is preliminary data.</text>
</comment>
<feature type="domain" description="J" evidence="1">
    <location>
        <begin position="325"/>
        <end position="398"/>
    </location>
</feature>
<sequence>MSAEGGSSPLLLLLKATSKQAIDEFLCACNVERELLKGPGAARIADLAASFGITEVEATQLQQAGANLVTEAVYRRAADAEKIATLFGDLPETEEAQQLQKLLGRVLLHRYEQFRAESLALGGVSTMPKLNQMSWQVYRKPAANGSSVAVPAMLLSLVLGEGPGKAAKEVNVEMSKEQLEAMLASLSKVKEQARALGASHSQHTCRLPAIVLAVKKPAAKAKAAGAAGSGFGKAGSSLAVASGPTPEQLLKKAMQAYDDIEVLKNMQNKAEVGASVKEILEGGCQAFPSLRKVPRETIEYAFESLDSFEKHVYEGLQGRSERRADAARTLGIESGASMKEIKMAHRKFMQQLHPDMFIGDEAGAAKASEQMHKVQEAYQELGGGQGSANAGSFYQRIGGKARVDFSGALSKEALAPLGKPRPEQEVPYDNGGWRVGVTPMATGVTQEFVTRNVVRSSSKD</sequence>
<organism evidence="3 4">
    <name type="scientific">Chrysochromulina tobinii</name>
    <dbReference type="NCBI Taxonomy" id="1460289"/>
    <lineage>
        <taxon>Eukaryota</taxon>
        <taxon>Haptista</taxon>
        <taxon>Haptophyta</taxon>
        <taxon>Prymnesiophyceae</taxon>
        <taxon>Prymnesiales</taxon>
        <taxon>Chrysochromulinaceae</taxon>
        <taxon>Chrysochromulina</taxon>
    </lineage>
</organism>
<dbReference type="Proteomes" id="UP000037460">
    <property type="component" value="Unassembled WGS sequence"/>
</dbReference>
<dbReference type="EMBL" id="JWZX01000119">
    <property type="protein sequence ID" value="KOO53671.1"/>
    <property type="molecule type" value="Genomic_DNA"/>
</dbReference>
<dbReference type="SUPFAM" id="SSF46565">
    <property type="entry name" value="Chaperone J-domain"/>
    <property type="match status" value="1"/>
</dbReference>
<reference evidence="4" key="1">
    <citation type="journal article" date="2015" name="PLoS Genet.">
        <title>Genome Sequence and Transcriptome Analyses of Chrysochromulina tobin: Metabolic Tools for Enhanced Algal Fitness in the Prominent Order Prymnesiales (Haptophyceae).</title>
        <authorList>
            <person name="Hovde B.T."/>
            <person name="Deodato C.R."/>
            <person name="Hunsperger H.M."/>
            <person name="Ryken S.A."/>
            <person name="Yost W."/>
            <person name="Jha R.K."/>
            <person name="Patterson J."/>
            <person name="Monnat R.J. Jr."/>
            <person name="Barlow S.B."/>
            <person name="Starkenburg S.R."/>
            <person name="Cattolico R.A."/>
        </authorList>
    </citation>
    <scope>NUCLEOTIDE SEQUENCE</scope>
    <source>
        <strain evidence="4">CCMP291</strain>
    </source>
</reference>
<dbReference type="PANTHER" id="PTHR15663">
    <property type="entry name" value="COMM DOMAIN-CONTAINING PROTEIN 9"/>
    <property type="match status" value="1"/>
</dbReference>
<dbReference type="InterPro" id="IPR001623">
    <property type="entry name" value="DnaJ_domain"/>
</dbReference>